<dbReference type="PANTHER" id="PTHR31544:SF2">
    <property type="entry name" value="AIG2-LIKE PROTEIN D"/>
    <property type="match status" value="1"/>
</dbReference>
<dbReference type="PANTHER" id="PTHR31544">
    <property type="entry name" value="AIG2-LIKE PROTEIN D"/>
    <property type="match status" value="1"/>
</dbReference>
<sequence length="207" mass="23245">MADSRSAFFYGTLMAPQVLHRVCHGSNDPSNPIYAAHQLKTFPAILHDYRRQRVLHADYPAILPVDAGSATVRGTFVTGLTDADIWRLDIFEGSEYRRDRVKIRKLTQTGSDSGEGNQEGEEVEAETYVWIGKREDLDEREWDFAEFQREKMRFWVGSEGNGEYAEVDDAVATAEQQDGTGGRGANGPISMALKEEQQKDEIVKNAV</sequence>
<feature type="region of interest" description="Disordered" evidence="4">
    <location>
        <begin position="166"/>
        <end position="207"/>
    </location>
</feature>
<dbReference type="EMBL" id="JAVRQU010000015">
    <property type="protein sequence ID" value="KAK5694670.1"/>
    <property type="molecule type" value="Genomic_DNA"/>
</dbReference>
<evidence type="ECO:0000259" key="5">
    <source>
        <dbReference type="Pfam" id="PF06094"/>
    </source>
</evidence>
<evidence type="ECO:0000256" key="4">
    <source>
        <dbReference type="SAM" id="MobiDB-lite"/>
    </source>
</evidence>
<organism evidence="6 7">
    <name type="scientific">Elasticomyces elasticus</name>
    <dbReference type="NCBI Taxonomy" id="574655"/>
    <lineage>
        <taxon>Eukaryota</taxon>
        <taxon>Fungi</taxon>
        <taxon>Dikarya</taxon>
        <taxon>Ascomycota</taxon>
        <taxon>Pezizomycotina</taxon>
        <taxon>Dothideomycetes</taxon>
        <taxon>Dothideomycetidae</taxon>
        <taxon>Mycosphaerellales</taxon>
        <taxon>Teratosphaeriaceae</taxon>
        <taxon>Elasticomyces</taxon>
    </lineage>
</organism>
<gene>
    <name evidence="6" type="ORF">LTR97_009260</name>
</gene>
<evidence type="ECO:0000256" key="2">
    <source>
        <dbReference type="ARBA" id="ARBA00022679"/>
    </source>
</evidence>
<feature type="domain" description="Gamma-glutamylcyclotransferase AIG2-like" evidence="5">
    <location>
        <begin position="8"/>
        <end position="142"/>
    </location>
</feature>
<dbReference type="InterPro" id="IPR045038">
    <property type="entry name" value="AIG2-like"/>
</dbReference>
<keyword evidence="2" id="KW-0808">Transferase</keyword>
<dbReference type="Proteomes" id="UP001310594">
    <property type="component" value="Unassembled WGS sequence"/>
</dbReference>
<evidence type="ECO:0000256" key="3">
    <source>
        <dbReference type="ARBA" id="ARBA00030602"/>
    </source>
</evidence>
<feature type="compositionally biased region" description="Basic and acidic residues" evidence="4">
    <location>
        <begin position="193"/>
        <end position="207"/>
    </location>
</feature>
<dbReference type="Pfam" id="PF06094">
    <property type="entry name" value="GGACT"/>
    <property type="match status" value="1"/>
</dbReference>
<dbReference type="InterPro" id="IPR036568">
    <property type="entry name" value="GGCT-like_sf"/>
</dbReference>
<dbReference type="Gene3D" id="3.10.490.10">
    <property type="entry name" value="Gamma-glutamyl cyclotransferase-like"/>
    <property type="match status" value="1"/>
</dbReference>
<accession>A0AAN7ZS06</accession>
<evidence type="ECO:0000313" key="6">
    <source>
        <dbReference type="EMBL" id="KAK5694670.1"/>
    </source>
</evidence>
<dbReference type="InterPro" id="IPR009288">
    <property type="entry name" value="AIG2-like_dom"/>
</dbReference>
<reference evidence="6" key="1">
    <citation type="submission" date="2023-08" db="EMBL/GenBank/DDBJ databases">
        <title>Black Yeasts Isolated from many extreme environments.</title>
        <authorList>
            <person name="Coleine C."/>
            <person name="Stajich J.E."/>
            <person name="Selbmann L."/>
        </authorList>
    </citation>
    <scope>NUCLEOTIDE SEQUENCE</scope>
    <source>
        <strain evidence="6">CCFEE 5810</strain>
    </source>
</reference>
<dbReference type="SUPFAM" id="SSF110857">
    <property type="entry name" value="Gamma-glutamyl cyclotransferase-like"/>
    <property type="match status" value="1"/>
</dbReference>
<evidence type="ECO:0000313" key="7">
    <source>
        <dbReference type="Proteomes" id="UP001310594"/>
    </source>
</evidence>
<protein>
    <recommendedName>
        <fullName evidence="3">Putative gamma-glutamylcyclotransferase</fullName>
    </recommendedName>
</protein>
<name>A0AAN7ZS06_9PEZI</name>
<evidence type="ECO:0000256" key="1">
    <source>
        <dbReference type="ARBA" id="ARBA00008861"/>
    </source>
</evidence>
<dbReference type="GO" id="GO:0016740">
    <property type="term" value="F:transferase activity"/>
    <property type="evidence" value="ECO:0007669"/>
    <property type="project" value="UniProtKB-KW"/>
</dbReference>
<proteinExistence type="inferred from homology"/>
<dbReference type="InterPro" id="IPR013024">
    <property type="entry name" value="GGCT-like"/>
</dbReference>
<comment type="similarity">
    <text evidence="1">Belongs to the gamma-glutamylcyclotransferase family.</text>
</comment>
<dbReference type="CDD" id="cd06661">
    <property type="entry name" value="GGCT_like"/>
    <property type="match status" value="1"/>
</dbReference>
<comment type="caution">
    <text evidence="6">The sequence shown here is derived from an EMBL/GenBank/DDBJ whole genome shotgun (WGS) entry which is preliminary data.</text>
</comment>
<dbReference type="AlphaFoldDB" id="A0AAN7ZS06"/>